<dbReference type="InterPro" id="IPR050665">
    <property type="entry name" value="Cytochrome_P450_Monooxygen"/>
</dbReference>
<evidence type="ECO:0000256" key="12">
    <source>
        <dbReference type="RuleBase" id="RU000461"/>
    </source>
</evidence>
<protein>
    <submittedName>
        <fullName evidence="14">Unspecific monooxygenase</fullName>
        <ecNumber evidence="14">1.14.14.1</ecNumber>
    </submittedName>
</protein>
<dbReference type="GO" id="GO:0016712">
    <property type="term" value="F:oxidoreductase activity, acting on paired donors, with incorporation or reduction of molecular oxygen, reduced flavin or flavoprotein as one donor, and incorporation of one atom of oxygen"/>
    <property type="evidence" value="ECO:0007669"/>
    <property type="project" value="UniProtKB-EC"/>
</dbReference>
<evidence type="ECO:0000256" key="4">
    <source>
        <dbReference type="ARBA" id="ARBA00022692"/>
    </source>
</evidence>
<dbReference type="InterPro" id="IPR002401">
    <property type="entry name" value="Cyt_P450_E_grp-I"/>
</dbReference>
<keyword evidence="8 11" id="KW-0408">Iron</keyword>
<comment type="subcellular location">
    <subcellularLocation>
        <location evidence="1">Membrane</location>
        <topology evidence="1">Single-pass membrane protein</topology>
    </subcellularLocation>
</comment>
<proteinExistence type="inferred from homology"/>
<sequence length="516" mass="59202">MEPHFQILIACFILIVLAHTWKILNSMYLRPKRLERLLRRQGLRGNPYRFPFGDLKELGQAIHQIMSKPLGLDDDIKPRAMTFAFNTIKKHGIESFFWQGPVPSVNITDVALIKEVTAKHSVFSKPQTPNKLTHLFAPGLMTLERDKWAKHRKIINPAFSIEKLKLMVPAFYLSCEEVLTKIENKMSPEGVCDVDIWPYFENITSDAISRTAFGSSYEEGRRIFELQKEQASHVLGLLRTINFPGSRFLPTKRNRRMKEIASQVRPIVRALVDKRANAINAGEAVNPDLLGMLLESNFQEIEQHGNKSFGMTIDEIIEECKVFYFAGQETTSALLAWTLVLLSKHQEWQKRARDDVFNVFGKEKPTYEGLSHLKTVSMILFEVLRFYPPVLSLIRHTTEEIKLGKYTLPKGIGLNLPLLWLHHSREFWGEDVMEFNPERFSDGVAKAMKGPGMFFPFGWGPRICIGQNFAMVEAKVVLAMILQRFTVELSPSYTHAPQTIFTLQPQHGVHVTLRRI</sequence>
<feature type="transmembrane region" description="Helical" evidence="13">
    <location>
        <begin position="6"/>
        <end position="24"/>
    </location>
</feature>
<gene>
    <name evidence="14" type="ORF">AAHA92_11405</name>
</gene>
<keyword evidence="3 11" id="KW-0349">Heme</keyword>
<evidence type="ECO:0000256" key="8">
    <source>
        <dbReference type="ARBA" id="ARBA00023004"/>
    </source>
</evidence>
<keyword evidence="9 12" id="KW-0503">Monooxygenase</keyword>
<evidence type="ECO:0000313" key="15">
    <source>
        <dbReference type="Proteomes" id="UP001567538"/>
    </source>
</evidence>
<dbReference type="PRINTS" id="PR00463">
    <property type="entry name" value="EP450I"/>
</dbReference>
<comment type="similarity">
    <text evidence="2 12">Belongs to the cytochrome P450 family.</text>
</comment>
<dbReference type="EC" id="1.14.14.1" evidence="14"/>
<evidence type="ECO:0000256" key="13">
    <source>
        <dbReference type="SAM" id="Phobius"/>
    </source>
</evidence>
<keyword evidence="4 13" id="KW-0812">Transmembrane</keyword>
<keyword evidence="6 13" id="KW-1133">Transmembrane helix</keyword>
<reference evidence="14 15" key="1">
    <citation type="submission" date="2024-06" db="EMBL/GenBank/DDBJ databases">
        <title>A chromosome level genome sequence of Diviner's sage (Salvia divinorum).</title>
        <authorList>
            <person name="Ford S.A."/>
            <person name="Ro D.-K."/>
            <person name="Ness R.W."/>
            <person name="Phillips M.A."/>
        </authorList>
    </citation>
    <scope>NUCLEOTIDE SEQUENCE [LARGE SCALE GENOMIC DNA]</scope>
    <source>
        <strain evidence="14">SAF-2024a</strain>
        <tissue evidence="14">Leaf</tissue>
    </source>
</reference>
<organism evidence="14 15">
    <name type="scientific">Salvia divinorum</name>
    <name type="common">Maria pastora</name>
    <name type="synonym">Diviner's sage</name>
    <dbReference type="NCBI Taxonomy" id="28513"/>
    <lineage>
        <taxon>Eukaryota</taxon>
        <taxon>Viridiplantae</taxon>
        <taxon>Streptophyta</taxon>
        <taxon>Embryophyta</taxon>
        <taxon>Tracheophyta</taxon>
        <taxon>Spermatophyta</taxon>
        <taxon>Magnoliopsida</taxon>
        <taxon>eudicotyledons</taxon>
        <taxon>Gunneridae</taxon>
        <taxon>Pentapetalae</taxon>
        <taxon>asterids</taxon>
        <taxon>lamiids</taxon>
        <taxon>Lamiales</taxon>
        <taxon>Lamiaceae</taxon>
        <taxon>Nepetoideae</taxon>
        <taxon>Mentheae</taxon>
        <taxon>Salviinae</taxon>
        <taxon>Salvia</taxon>
        <taxon>Salvia subgen. Calosphace</taxon>
    </lineage>
</organism>
<keyword evidence="15" id="KW-1185">Reference proteome</keyword>
<accession>A0ABD1HK67</accession>
<keyword evidence="10 13" id="KW-0472">Membrane</keyword>
<evidence type="ECO:0000256" key="7">
    <source>
        <dbReference type="ARBA" id="ARBA00023002"/>
    </source>
</evidence>
<feature type="binding site" description="axial binding residue" evidence="11">
    <location>
        <position position="464"/>
    </location>
    <ligand>
        <name>heme</name>
        <dbReference type="ChEBI" id="CHEBI:30413"/>
    </ligand>
    <ligandPart>
        <name>Fe</name>
        <dbReference type="ChEBI" id="CHEBI:18248"/>
    </ligandPart>
</feature>
<evidence type="ECO:0000256" key="10">
    <source>
        <dbReference type="ARBA" id="ARBA00023136"/>
    </source>
</evidence>
<dbReference type="Pfam" id="PF00067">
    <property type="entry name" value="p450"/>
    <property type="match status" value="1"/>
</dbReference>
<evidence type="ECO:0000256" key="9">
    <source>
        <dbReference type="ARBA" id="ARBA00023033"/>
    </source>
</evidence>
<dbReference type="AlphaFoldDB" id="A0ABD1HK67"/>
<dbReference type="InterPro" id="IPR036396">
    <property type="entry name" value="Cyt_P450_sf"/>
</dbReference>
<dbReference type="InterPro" id="IPR017972">
    <property type="entry name" value="Cyt_P450_CS"/>
</dbReference>
<dbReference type="PROSITE" id="PS00086">
    <property type="entry name" value="CYTOCHROME_P450"/>
    <property type="match status" value="1"/>
</dbReference>
<keyword evidence="5 11" id="KW-0479">Metal-binding</keyword>
<dbReference type="GO" id="GO:0016114">
    <property type="term" value="P:terpenoid biosynthetic process"/>
    <property type="evidence" value="ECO:0007669"/>
    <property type="project" value="UniProtKB-ARBA"/>
</dbReference>
<dbReference type="SUPFAM" id="SSF48264">
    <property type="entry name" value="Cytochrome P450"/>
    <property type="match status" value="1"/>
</dbReference>
<dbReference type="GO" id="GO:0046872">
    <property type="term" value="F:metal ion binding"/>
    <property type="evidence" value="ECO:0007669"/>
    <property type="project" value="UniProtKB-KW"/>
</dbReference>
<keyword evidence="7 12" id="KW-0560">Oxidoreductase</keyword>
<evidence type="ECO:0000256" key="2">
    <source>
        <dbReference type="ARBA" id="ARBA00010617"/>
    </source>
</evidence>
<comment type="caution">
    <text evidence="14">The sequence shown here is derived from an EMBL/GenBank/DDBJ whole genome shotgun (WGS) entry which is preliminary data.</text>
</comment>
<dbReference type="PANTHER" id="PTHR24282">
    <property type="entry name" value="CYTOCHROME P450 FAMILY MEMBER"/>
    <property type="match status" value="1"/>
</dbReference>
<comment type="cofactor">
    <cofactor evidence="11">
        <name>heme</name>
        <dbReference type="ChEBI" id="CHEBI:30413"/>
    </cofactor>
</comment>
<evidence type="ECO:0000256" key="11">
    <source>
        <dbReference type="PIRSR" id="PIRSR602401-1"/>
    </source>
</evidence>
<dbReference type="PRINTS" id="PR00385">
    <property type="entry name" value="P450"/>
</dbReference>
<dbReference type="InterPro" id="IPR001128">
    <property type="entry name" value="Cyt_P450"/>
</dbReference>
<name>A0ABD1HK67_SALDI</name>
<dbReference type="EMBL" id="JBEAFC010000005">
    <property type="protein sequence ID" value="KAL1555698.1"/>
    <property type="molecule type" value="Genomic_DNA"/>
</dbReference>
<evidence type="ECO:0000313" key="14">
    <source>
        <dbReference type="EMBL" id="KAL1555698.1"/>
    </source>
</evidence>
<dbReference type="PANTHER" id="PTHR24282:SF273">
    <property type="entry name" value="CYTOCHROME P450 CYP72A219-LIKE"/>
    <property type="match status" value="1"/>
</dbReference>
<evidence type="ECO:0000256" key="3">
    <source>
        <dbReference type="ARBA" id="ARBA00022617"/>
    </source>
</evidence>
<dbReference type="Proteomes" id="UP001567538">
    <property type="component" value="Unassembled WGS sequence"/>
</dbReference>
<evidence type="ECO:0000256" key="1">
    <source>
        <dbReference type="ARBA" id="ARBA00004167"/>
    </source>
</evidence>
<evidence type="ECO:0000256" key="5">
    <source>
        <dbReference type="ARBA" id="ARBA00022723"/>
    </source>
</evidence>
<dbReference type="GO" id="GO:0016020">
    <property type="term" value="C:membrane"/>
    <property type="evidence" value="ECO:0007669"/>
    <property type="project" value="UniProtKB-SubCell"/>
</dbReference>
<dbReference type="Gene3D" id="1.10.630.10">
    <property type="entry name" value="Cytochrome P450"/>
    <property type="match status" value="1"/>
</dbReference>
<evidence type="ECO:0000256" key="6">
    <source>
        <dbReference type="ARBA" id="ARBA00022989"/>
    </source>
</evidence>